<evidence type="ECO:0000256" key="1">
    <source>
        <dbReference type="ARBA" id="ARBA00023002"/>
    </source>
</evidence>
<sequence length="170" mass="18110">MTDSLTDEGITEAAFKAACGRYATGVAVVTTLGADGHKEGLTVNSFTSVSLDPPLVLFCLDRKAGSFHGFTEAGRFAVNVLGEDQAELSTHFAMAGVPDKFAGVRHRVDPDGLPLLDDVLARIVCEIEHRYDGGDHVILVGRVARIDLGRADGRPLTYFRGAYGRFADGA</sequence>
<dbReference type="InterPro" id="IPR002563">
    <property type="entry name" value="Flavin_Rdtase-like_dom"/>
</dbReference>
<dbReference type="EMBL" id="JAGMWN010000003">
    <property type="protein sequence ID" value="MBP5856796.1"/>
    <property type="molecule type" value="Genomic_DNA"/>
</dbReference>
<dbReference type="Gene3D" id="2.30.110.10">
    <property type="entry name" value="Electron Transport, Fmn-binding Protein, Chain A"/>
    <property type="match status" value="1"/>
</dbReference>
<protein>
    <submittedName>
        <fullName evidence="3">Flavin reductase family protein</fullName>
    </submittedName>
</protein>
<name>A0A8J7V251_9PROT</name>
<dbReference type="SMART" id="SM00903">
    <property type="entry name" value="Flavin_Reduct"/>
    <property type="match status" value="1"/>
</dbReference>
<dbReference type="GO" id="GO:0010181">
    <property type="term" value="F:FMN binding"/>
    <property type="evidence" value="ECO:0007669"/>
    <property type="project" value="InterPro"/>
</dbReference>
<evidence type="ECO:0000313" key="4">
    <source>
        <dbReference type="Proteomes" id="UP000672602"/>
    </source>
</evidence>
<accession>A0A8J7V251</accession>
<evidence type="ECO:0000313" key="3">
    <source>
        <dbReference type="EMBL" id="MBP5856796.1"/>
    </source>
</evidence>
<dbReference type="InterPro" id="IPR012349">
    <property type="entry name" value="Split_barrel_FMN-bd"/>
</dbReference>
<dbReference type="Proteomes" id="UP000672602">
    <property type="component" value="Unassembled WGS sequence"/>
</dbReference>
<comment type="caution">
    <text evidence="3">The sequence shown here is derived from an EMBL/GenBank/DDBJ whole genome shotgun (WGS) entry which is preliminary data.</text>
</comment>
<keyword evidence="4" id="KW-1185">Reference proteome</keyword>
<dbReference type="PANTHER" id="PTHR30466:SF1">
    <property type="entry name" value="FMN REDUCTASE (NADH) RUTF"/>
    <property type="match status" value="1"/>
</dbReference>
<dbReference type="AlphaFoldDB" id="A0A8J7V251"/>
<evidence type="ECO:0000259" key="2">
    <source>
        <dbReference type="SMART" id="SM00903"/>
    </source>
</evidence>
<feature type="domain" description="Flavin reductase like" evidence="2">
    <location>
        <begin position="19"/>
        <end position="165"/>
    </location>
</feature>
<dbReference type="InterPro" id="IPR050268">
    <property type="entry name" value="NADH-dep_flavin_reductase"/>
</dbReference>
<proteinExistence type="predicted"/>
<dbReference type="GO" id="GO:0042602">
    <property type="term" value="F:riboflavin reductase (NADPH) activity"/>
    <property type="evidence" value="ECO:0007669"/>
    <property type="project" value="TreeGrafter"/>
</dbReference>
<organism evidence="3 4">
    <name type="scientific">Marivibrio halodurans</name>
    <dbReference type="NCBI Taxonomy" id="2039722"/>
    <lineage>
        <taxon>Bacteria</taxon>
        <taxon>Pseudomonadati</taxon>
        <taxon>Pseudomonadota</taxon>
        <taxon>Alphaproteobacteria</taxon>
        <taxon>Rhodospirillales</taxon>
        <taxon>Rhodospirillaceae</taxon>
        <taxon>Marivibrio</taxon>
    </lineage>
</organism>
<reference evidence="3" key="1">
    <citation type="submission" date="2021-04" db="EMBL/GenBank/DDBJ databases">
        <authorList>
            <person name="Zhang D.-C."/>
        </authorList>
    </citation>
    <scope>NUCLEOTIDE SEQUENCE</scope>
    <source>
        <strain evidence="3">CGMCC 1.15697</strain>
    </source>
</reference>
<keyword evidence="1" id="KW-0560">Oxidoreductase</keyword>
<dbReference type="Pfam" id="PF01613">
    <property type="entry name" value="Flavin_Reduct"/>
    <property type="match status" value="1"/>
</dbReference>
<gene>
    <name evidence="3" type="ORF">KAJ83_07235</name>
</gene>
<dbReference type="PANTHER" id="PTHR30466">
    <property type="entry name" value="FLAVIN REDUCTASE"/>
    <property type="match status" value="1"/>
</dbReference>
<dbReference type="SUPFAM" id="SSF50475">
    <property type="entry name" value="FMN-binding split barrel"/>
    <property type="match status" value="1"/>
</dbReference>